<dbReference type="PANTHER" id="PTHR16201">
    <property type="entry name" value="SEVEN TRANSMEMBRANE PROTEIN 1-RELATED"/>
    <property type="match status" value="1"/>
</dbReference>
<comment type="caution">
    <text evidence="6">The sequence shown here is derived from an EMBL/GenBank/DDBJ whole genome shotgun (WGS) entry which is preliminary data.</text>
</comment>
<dbReference type="PANTHER" id="PTHR16201:SF37">
    <property type="entry name" value="PQ-LOOP REPEAT-CONTAINING PROTEIN"/>
    <property type="match status" value="1"/>
</dbReference>
<sequence>MMLWTLGTVMWMVQLIPQIIKSYREKSTDGLSPWLMFIWALSAPFLGVYMIAQDISIP</sequence>
<comment type="subcellular location">
    <subcellularLocation>
        <location evidence="1">Membrane</location>
        <topology evidence="1">Multi-pass membrane protein</topology>
    </subcellularLocation>
</comment>
<dbReference type="EMBL" id="AZST01000560">
    <property type="protein sequence ID" value="KEP48195.1"/>
    <property type="molecule type" value="Genomic_DNA"/>
</dbReference>
<keyword evidence="7" id="KW-1185">Reference proteome</keyword>
<dbReference type="HOGENOM" id="CLU_2984736_0_0_1"/>
<gene>
    <name evidence="6" type="ORF">V565_131400</name>
</gene>
<dbReference type="Gene3D" id="1.20.1280.290">
    <property type="match status" value="1"/>
</dbReference>
<protein>
    <submittedName>
        <fullName evidence="6">Putative integral to membrane protein</fullName>
    </submittedName>
</protein>
<evidence type="ECO:0000256" key="3">
    <source>
        <dbReference type="ARBA" id="ARBA00022989"/>
    </source>
</evidence>
<dbReference type="OrthoDB" id="407617at2759"/>
<evidence type="ECO:0000313" key="6">
    <source>
        <dbReference type="EMBL" id="KEP48195.1"/>
    </source>
</evidence>
<evidence type="ECO:0000256" key="2">
    <source>
        <dbReference type="ARBA" id="ARBA00022692"/>
    </source>
</evidence>
<evidence type="ECO:0000256" key="4">
    <source>
        <dbReference type="ARBA" id="ARBA00023136"/>
    </source>
</evidence>
<dbReference type="GO" id="GO:0016020">
    <property type="term" value="C:membrane"/>
    <property type="evidence" value="ECO:0007669"/>
    <property type="project" value="UniProtKB-SubCell"/>
</dbReference>
<dbReference type="Proteomes" id="UP000027456">
    <property type="component" value="Unassembled WGS sequence"/>
</dbReference>
<organism evidence="6 7">
    <name type="scientific">Rhizoctonia solani 123E</name>
    <dbReference type="NCBI Taxonomy" id="1423351"/>
    <lineage>
        <taxon>Eukaryota</taxon>
        <taxon>Fungi</taxon>
        <taxon>Dikarya</taxon>
        <taxon>Basidiomycota</taxon>
        <taxon>Agaricomycotina</taxon>
        <taxon>Agaricomycetes</taxon>
        <taxon>Cantharellales</taxon>
        <taxon>Ceratobasidiaceae</taxon>
        <taxon>Rhizoctonia</taxon>
    </lineage>
</organism>
<dbReference type="AlphaFoldDB" id="A0A074RSA5"/>
<keyword evidence="3 5" id="KW-1133">Transmembrane helix</keyword>
<feature type="transmembrane region" description="Helical" evidence="5">
    <location>
        <begin position="31"/>
        <end position="52"/>
    </location>
</feature>
<keyword evidence="4 5" id="KW-0472">Membrane</keyword>
<dbReference type="InterPro" id="IPR051415">
    <property type="entry name" value="LAAT-1"/>
</dbReference>
<feature type="non-terminal residue" evidence="6">
    <location>
        <position position="58"/>
    </location>
</feature>
<dbReference type="SMART" id="SM00679">
    <property type="entry name" value="CTNS"/>
    <property type="match status" value="1"/>
</dbReference>
<dbReference type="Pfam" id="PF04193">
    <property type="entry name" value="PQ-loop"/>
    <property type="match status" value="1"/>
</dbReference>
<name>A0A074RSA5_9AGAM</name>
<accession>A0A074RSA5</accession>
<evidence type="ECO:0000256" key="5">
    <source>
        <dbReference type="SAM" id="Phobius"/>
    </source>
</evidence>
<reference evidence="6 7" key="1">
    <citation type="submission" date="2013-12" db="EMBL/GenBank/DDBJ databases">
        <authorList>
            <person name="Cubeta M."/>
            <person name="Pakala S."/>
            <person name="Fedorova N."/>
            <person name="Thomas E."/>
            <person name="Dean R."/>
            <person name="Jabaji S."/>
            <person name="Neate S."/>
            <person name="Toda T."/>
            <person name="Tavantzis S."/>
            <person name="Vilgalys R."/>
            <person name="Bharathan N."/>
            <person name="Pakala S."/>
            <person name="Losada L.S."/>
            <person name="Zafar N."/>
            <person name="Nierman W."/>
        </authorList>
    </citation>
    <scope>NUCLEOTIDE SEQUENCE [LARGE SCALE GENOMIC DNA]</scope>
    <source>
        <strain evidence="6 7">123E</strain>
    </source>
</reference>
<dbReference type="InterPro" id="IPR006603">
    <property type="entry name" value="PQ-loop_rpt"/>
</dbReference>
<evidence type="ECO:0000256" key="1">
    <source>
        <dbReference type="ARBA" id="ARBA00004141"/>
    </source>
</evidence>
<proteinExistence type="predicted"/>
<keyword evidence="2 5" id="KW-0812">Transmembrane</keyword>
<evidence type="ECO:0000313" key="7">
    <source>
        <dbReference type="Proteomes" id="UP000027456"/>
    </source>
</evidence>